<sequence>MKCGRMIGNPLLVIEHPVISISEKADVDGSKDQHGKDDEWWGDTIRVRSFENADVYPNTVLVTKPNRKPQQVTNNDVQYQKHEEKLTKGTGWII</sequence>
<dbReference type="EMBL" id="JAACXV010014339">
    <property type="protein sequence ID" value="KAF7268182.1"/>
    <property type="molecule type" value="Genomic_DNA"/>
</dbReference>
<organism evidence="1 2">
    <name type="scientific">Rhynchophorus ferrugineus</name>
    <name type="common">Red palm weevil</name>
    <name type="synonym">Curculio ferrugineus</name>
    <dbReference type="NCBI Taxonomy" id="354439"/>
    <lineage>
        <taxon>Eukaryota</taxon>
        <taxon>Metazoa</taxon>
        <taxon>Ecdysozoa</taxon>
        <taxon>Arthropoda</taxon>
        <taxon>Hexapoda</taxon>
        <taxon>Insecta</taxon>
        <taxon>Pterygota</taxon>
        <taxon>Neoptera</taxon>
        <taxon>Endopterygota</taxon>
        <taxon>Coleoptera</taxon>
        <taxon>Polyphaga</taxon>
        <taxon>Cucujiformia</taxon>
        <taxon>Curculionidae</taxon>
        <taxon>Dryophthorinae</taxon>
        <taxon>Rhynchophorus</taxon>
    </lineage>
</organism>
<evidence type="ECO:0000313" key="1">
    <source>
        <dbReference type="EMBL" id="KAF7268182.1"/>
    </source>
</evidence>
<keyword evidence="2" id="KW-1185">Reference proteome</keyword>
<accession>A0A834I6W9</accession>
<dbReference type="Proteomes" id="UP000625711">
    <property type="component" value="Unassembled WGS sequence"/>
</dbReference>
<name>A0A834I6W9_RHYFE</name>
<comment type="caution">
    <text evidence="1">The sequence shown here is derived from an EMBL/GenBank/DDBJ whole genome shotgun (WGS) entry which is preliminary data.</text>
</comment>
<reference evidence="1" key="1">
    <citation type="submission" date="2020-08" db="EMBL/GenBank/DDBJ databases">
        <title>Genome sequencing and assembly of the red palm weevil Rhynchophorus ferrugineus.</title>
        <authorList>
            <person name="Dias G.B."/>
            <person name="Bergman C.M."/>
            <person name="Manee M."/>
        </authorList>
    </citation>
    <scope>NUCLEOTIDE SEQUENCE</scope>
    <source>
        <strain evidence="1">AA-2017</strain>
        <tissue evidence="1">Whole larva</tissue>
    </source>
</reference>
<dbReference type="AlphaFoldDB" id="A0A834I6W9"/>
<gene>
    <name evidence="1" type="ORF">GWI33_018644</name>
</gene>
<protein>
    <submittedName>
        <fullName evidence="1">Uncharacterized protein</fullName>
    </submittedName>
</protein>
<evidence type="ECO:0000313" key="2">
    <source>
        <dbReference type="Proteomes" id="UP000625711"/>
    </source>
</evidence>
<proteinExistence type="predicted"/>